<dbReference type="RefSeq" id="WP_114384370.1">
    <property type="nucleotide sequence ID" value="NZ_QPJD01000075.1"/>
</dbReference>
<keyword evidence="1" id="KW-1133">Transmembrane helix</keyword>
<accession>A0A368VDC4</accession>
<reference evidence="2 3" key="1">
    <citation type="submission" date="2018-07" db="EMBL/GenBank/DDBJ databases">
        <title>Genomic Encyclopedia of Type Strains, Phase III (KMG-III): the genomes of soil and plant-associated and newly described type strains.</title>
        <authorList>
            <person name="Whitman W."/>
        </authorList>
    </citation>
    <scope>NUCLEOTIDE SEQUENCE [LARGE SCALE GENOMIC DNA]</scope>
    <source>
        <strain evidence="2 3">CECT 7506</strain>
    </source>
</reference>
<gene>
    <name evidence="2" type="ORF">DFP97_1751</name>
</gene>
<feature type="transmembrane region" description="Helical" evidence="1">
    <location>
        <begin position="6"/>
        <end position="26"/>
    </location>
</feature>
<proteinExistence type="predicted"/>
<organism evidence="2 3">
    <name type="scientific">Paenibacillus prosopidis</name>
    <dbReference type="NCBI Taxonomy" id="630520"/>
    <lineage>
        <taxon>Bacteria</taxon>
        <taxon>Bacillati</taxon>
        <taxon>Bacillota</taxon>
        <taxon>Bacilli</taxon>
        <taxon>Bacillales</taxon>
        <taxon>Paenibacillaceae</taxon>
        <taxon>Paenibacillus</taxon>
    </lineage>
</organism>
<keyword evidence="1" id="KW-0472">Membrane</keyword>
<keyword evidence="3" id="KW-1185">Reference proteome</keyword>
<evidence type="ECO:0000313" key="2">
    <source>
        <dbReference type="EMBL" id="RCW39106.1"/>
    </source>
</evidence>
<comment type="caution">
    <text evidence="2">The sequence shown here is derived from an EMBL/GenBank/DDBJ whole genome shotgun (WGS) entry which is preliminary data.</text>
</comment>
<protein>
    <submittedName>
        <fullName evidence="2">Uncharacterized protein</fullName>
    </submittedName>
</protein>
<evidence type="ECO:0000313" key="3">
    <source>
        <dbReference type="Proteomes" id="UP000252415"/>
    </source>
</evidence>
<name>A0A368VDC4_9BACL</name>
<evidence type="ECO:0000256" key="1">
    <source>
        <dbReference type="SAM" id="Phobius"/>
    </source>
</evidence>
<dbReference type="AlphaFoldDB" id="A0A368VDC4"/>
<feature type="transmembrane region" description="Helical" evidence="1">
    <location>
        <begin position="62"/>
        <end position="83"/>
    </location>
</feature>
<dbReference type="Proteomes" id="UP000252415">
    <property type="component" value="Unassembled WGS sequence"/>
</dbReference>
<dbReference type="OrthoDB" id="10017048at2"/>
<dbReference type="EMBL" id="QPJD01000075">
    <property type="protein sequence ID" value="RCW39106.1"/>
    <property type="molecule type" value="Genomic_DNA"/>
</dbReference>
<sequence length="122" mass="13908">MKKYAFRGFIIFFVSSLVLNLSIILLSNKDAEDLAVDVFHFIPALVFDEIIDSIIGPSVIDVLFLFPIALTDGLIGILIGLLLGKILWNKGKRKYFIILTFILFVVFQFIIINFVHVFSSYF</sequence>
<feature type="transmembrane region" description="Helical" evidence="1">
    <location>
        <begin position="95"/>
        <end position="118"/>
    </location>
</feature>
<keyword evidence="1" id="KW-0812">Transmembrane</keyword>